<dbReference type="Gene3D" id="1.20.1720.10">
    <property type="entry name" value="Multidrug resistance protein D"/>
    <property type="match status" value="1"/>
</dbReference>
<protein>
    <recommendedName>
        <fullName evidence="8">Bcr/CflA family efflux transporter</fullName>
    </recommendedName>
</protein>
<dbReference type="Pfam" id="PF07690">
    <property type="entry name" value="MFS_1"/>
    <property type="match status" value="1"/>
</dbReference>
<dbReference type="PROSITE" id="PS50850">
    <property type="entry name" value="MFS"/>
    <property type="match status" value="1"/>
</dbReference>
<feature type="transmembrane region" description="Helical" evidence="8">
    <location>
        <begin position="211"/>
        <end position="231"/>
    </location>
</feature>
<dbReference type="GO" id="GO:0042910">
    <property type="term" value="F:xenobiotic transmembrane transporter activity"/>
    <property type="evidence" value="ECO:0007669"/>
    <property type="project" value="InterPro"/>
</dbReference>
<evidence type="ECO:0000256" key="8">
    <source>
        <dbReference type="RuleBase" id="RU365088"/>
    </source>
</evidence>
<organism evidence="11 12">
    <name type="scientific">Francisella frigiditurris</name>
    <dbReference type="NCBI Taxonomy" id="1542390"/>
    <lineage>
        <taxon>Bacteria</taxon>
        <taxon>Pseudomonadati</taxon>
        <taxon>Pseudomonadota</taxon>
        <taxon>Gammaproteobacteria</taxon>
        <taxon>Thiotrichales</taxon>
        <taxon>Francisellaceae</taxon>
        <taxon>Francisella</taxon>
    </lineage>
</organism>
<keyword evidence="6 8" id="KW-1133">Transmembrane helix</keyword>
<dbReference type="InterPro" id="IPR020846">
    <property type="entry name" value="MFS_dom"/>
</dbReference>
<keyword evidence="7 8" id="KW-0472">Membrane</keyword>
<dbReference type="InterPro" id="IPR004812">
    <property type="entry name" value="Efflux_drug-R_Bcr/CmlA"/>
</dbReference>
<gene>
    <name evidence="11" type="ORF">KX01_1414</name>
</gene>
<keyword evidence="12" id="KW-1185">Reference proteome</keyword>
<dbReference type="PANTHER" id="PTHR23502">
    <property type="entry name" value="MAJOR FACILITATOR SUPERFAMILY"/>
    <property type="match status" value="1"/>
</dbReference>
<feature type="signal peptide" evidence="9">
    <location>
        <begin position="1"/>
        <end position="24"/>
    </location>
</feature>
<dbReference type="STRING" id="1542390.KX01_1414"/>
<keyword evidence="4" id="KW-1003">Cell membrane</keyword>
<dbReference type="RefSeq" id="WP_071664308.1">
    <property type="nucleotide sequence ID" value="NZ_CP009654.1"/>
</dbReference>
<dbReference type="EMBL" id="CP009654">
    <property type="protein sequence ID" value="APC96807.1"/>
    <property type="molecule type" value="Genomic_DNA"/>
</dbReference>
<feature type="transmembrane region" description="Helical" evidence="8">
    <location>
        <begin position="41"/>
        <end position="64"/>
    </location>
</feature>
<keyword evidence="5 8" id="KW-0812">Transmembrane</keyword>
<evidence type="ECO:0000256" key="3">
    <source>
        <dbReference type="ARBA" id="ARBA00022448"/>
    </source>
</evidence>
<feature type="transmembrane region" description="Helical" evidence="8">
    <location>
        <begin position="166"/>
        <end position="184"/>
    </location>
</feature>
<reference evidence="12" key="1">
    <citation type="submission" date="2014-10" db="EMBL/GenBank/DDBJ databases">
        <authorList>
            <person name="Kuske C.R."/>
            <person name="Challacombe J.F."/>
            <person name="Daligault H.E."/>
            <person name="Davenport K.W."/>
            <person name="Johnson S.L."/>
            <person name="Siddaramappa S."/>
            <person name="Petersen J.M."/>
        </authorList>
    </citation>
    <scope>NUCLEOTIDE SEQUENCE [LARGE SCALE GENOMIC DNA]</scope>
    <source>
        <strain evidence="12">CA97-1460</strain>
    </source>
</reference>
<dbReference type="GO" id="GO:0005886">
    <property type="term" value="C:plasma membrane"/>
    <property type="evidence" value="ECO:0007669"/>
    <property type="project" value="UniProtKB-SubCell"/>
</dbReference>
<dbReference type="InterPro" id="IPR036259">
    <property type="entry name" value="MFS_trans_sf"/>
</dbReference>
<accession>A0A1J0KSZ5</accession>
<comment type="subcellular location">
    <subcellularLocation>
        <location evidence="8">Cell inner membrane</location>
        <topology evidence="8">Multi-pass membrane protein</topology>
    </subcellularLocation>
    <subcellularLocation>
        <location evidence="1">Cell membrane</location>
        <topology evidence="1">Multi-pass membrane protein</topology>
    </subcellularLocation>
</comment>
<dbReference type="AlphaFoldDB" id="A0A1J0KSZ5"/>
<evidence type="ECO:0000256" key="6">
    <source>
        <dbReference type="ARBA" id="ARBA00022989"/>
    </source>
</evidence>
<feature type="chain" id="PRO_5009614057" description="Bcr/CflA family efflux transporter" evidence="9">
    <location>
        <begin position="25"/>
        <end position="394"/>
    </location>
</feature>
<dbReference type="Proteomes" id="UP000182521">
    <property type="component" value="Chromosome"/>
</dbReference>
<evidence type="ECO:0000313" key="12">
    <source>
        <dbReference type="Proteomes" id="UP000182521"/>
    </source>
</evidence>
<dbReference type="SUPFAM" id="SSF103473">
    <property type="entry name" value="MFS general substrate transporter"/>
    <property type="match status" value="1"/>
</dbReference>
<evidence type="ECO:0000256" key="1">
    <source>
        <dbReference type="ARBA" id="ARBA00004651"/>
    </source>
</evidence>
<dbReference type="OrthoDB" id="5670831at2"/>
<feature type="transmembrane region" description="Helical" evidence="8">
    <location>
        <begin position="304"/>
        <end position="324"/>
    </location>
</feature>
<proteinExistence type="inferred from homology"/>
<keyword evidence="3 8" id="KW-0813">Transport</keyword>
<feature type="domain" description="Major facilitator superfamily (MFS) profile" evidence="10">
    <location>
        <begin position="10"/>
        <end position="394"/>
    </location>
</feature>
<evidence type="ECO:0000256" key="4">
    <source>
        <dbReference type="ARBA" id="ARBA00022475"/>
    </source>
</evidence>
<sequence>MTIRKGSKLLIFVAVFFAALPPFATDTYIPAFGKIGEYFNIQPSMVATSVSTYFLGFALGMLFWGALSDRVGRKKTLILGMFLYMLSSILCSLSSTYEMLLYMRFIQGLGDSSGAIVAMAIVRDCYRGKKLITTMATLTMVFMLAPIVSPMIGSFIIYSTGKWQDIFHFLTIYGIFLFGLSFFLPETLKEHKKTSSLLHNLRIYFKHIKNIPFVLCSVVAGLSFSALFSFISSSSVLIIDYFKLGYFMYCILFALNIVGIIFVNYYIKKKITLYNQYKFIFVGYGIAIISLIINLIIAQHYKNIYLFVLINTIATSGFSLINVISTSKALNQLKEGYGSGNAVSSLIKFSLAGFASFMISSYTSSKLMTEVPTQQIIFILIALIIFLIVKRKLR</sequence>
<feature type="transmembrane region" description="Helical" evidence="8">
    <location>
        <begin position="279"/>
        <end position="298"/>
    </location>
</feature>
<comment type="caution">
    <text evidence="8">Lacks conserved residue(s) required for the propagation of feature annotation.</text>
</comment>
<keyword evidence="9" id="KW-0732">Signal</keyword>
<dbReference type="KEGG" id="frc:KX01_1414"/>
<keyword evidence="8" id="KW-0997">Cell inner membrane</keyword>
<dbReference type="NCBIfam" id="TIGR00710">
    <property type="entry name" value="efflux_Bcr_CflA"/>
    <property type="match status" value="1"/>
</dbReference>
<dbReference type="PANTHER" id="PTHR23502:SF132">
    <property type="entry name" value="POLYAMINE TRANSPORTER 2-RELATED"/>
    <property type="match status" value="1"/>
</dbReference>
<evidence type="ECO:0000313" key="11">
    <source>
        <dbReference type="EMBL" id="APC96807.1"/>
    </source>
</evidence>
<evidence type="ECO:0000256" key="9">
    <source>
        <dbReference type="SAM" id="SignalP"/>
    </source>
</evidence>
<evidence type="ECO:0000259" key="10">
    <source>
        <dbReference type="PROSITE" id="PS50850"/>
    </source>
</evidence>
<evidence type="ECO:0000256" key="2">
    <source>
        <dbReference type="ARBA" id="ARBA00006236"/>
    </source>
</evidence>
<comment type="similarity">
    <text evidence="2 8">Belongs to the major facilitator superfamily. Bcr/CmlA family.</text>
</comment>
<dbReference type="CDD" id="cd17320">
    <property type="entry name" value="MFS_MdfA_MDR_like"/>
    <property type="match status" value="1"/>
</dbReference>
<feature type="transmembrane region" description="Helical" evidence="8">
    <location>
        <begin position="371"/>
        <end position="389"/>
    </location>
</feature>
<feature type="transmembrane region" description="Helical" evidence="8">
    <location>
        <begin position="246"/>
        <end position="267"/>
    </location>
</feature>
<feature type="transmembrane region" description="Helical" evidence="8">
    <location>
        <begin position="336"/>
        <end position="359"/>
    </location>
</feature>
<dbReference type="GO" id="GO:1990961">
    <property type="term" value="P:xenobiotic detoxification by transmembrane export across the plasma membrane"/>
    <property type="evidence" value="ECO:0007669"/>
    <property type="project" value="InterPro"/>
</dbReference>
<evidence type="ECO:0000256" key="7">
    <source>
        <dbReference type="ARBA" id="ARBA00023136"/>
    </source>
</evidence>
<evidence type="ECO:0000256" key="5">
    <source>
        <dbReference type="ARBA" id="ARBA00022692"/>
    </source>
</evidence>
<feature type="transmembrane region" description="Helical" evidence="8">
    <location>
        <begin position="76"/>
        <end position="95"/>
    </location>
</feature>
<feature type="transmembrane region" description="Helical" evidence="8">
    <location>
        <begin position="134"/>
        <end position="160"/>
    </location>
</feature>
<dbReference type="InterPro" id="IPR011701">
    <property type="entry name" value="MFS"/>
</dbReference>
<feature type="transmembrane region" description="Helical" evidence="8">
    <location>
        <begin position="101"/>
        <end position="122"/>
    </location>
</feature>
<name>A0A1J0KSZ5_9GAMM</name>